<evidence type="ECO:0000256" key="1">
    <source>
        <dbReference type="ARBA" id="ARBA00022553"/>
    </source>
</evidence>
<comment type="caution">
    <text evidence="6">The sequence shown here is derived from an EMBL/GenBank/DDBJ whole genome shotgun (WGS) entry which is preliminary data.</text>
</comment>
<keyword evidence="7" id="KW-1185">Reference proteome</keyword>
<keyword evidence="2" id="KW-0238">DNA-binding</keyword>
<dbReference type="GO" id="GO:0006355">
    <property type="term" value="P:regulation of DNA-templated transcription"/>
    <property type="evidence" value="ECO:0007669"/>
    <property type="project" value="InterPro"/>
</dbReference>
<dbReference type="SMART" id="SM00421">
    <property type="entry name" value="HTH_LUXR"/>
    <property type="match status" value="1"/>
</dbReference>
<dbReference type="InterPro" id="IPR036388">
    <property type="entry name" value="WH-like_DNA-bd_sf"/>
</dbReference>
<proteinExistence type="predicted"/>
<dbReference type="InterPro" id="IPR011006">
    <property type="entry name" value="CheY-like_superfamily"/>
</dbReference>
<dbReference type="InterPro" id="IPR016032">
    <property type="entry name" value="Sig_transdc_resp-reg_C-effctor"/>
</dbReference>
<accession>A0A3D9Z2Y8</accession>
<gene>
    <name evidence="6" type="ORF">DES32_1316</name>
</gene>
<dbReference type="InterPro" id="IPR058245">
    <property type="entry name" value="NreC/VraR/RcsB-like_REC"/>
</dbReference>
<dbReference type="AlphaFoldDB" id="A0A3D9Z2Y8"/>
<dbReference type="Gene3D" id="1.10.10.10">
    <property type="entry name" value="Winged helix-like DNA-binding domain superfamily/Winged helix DNA-binding domain"/>
    <property type="match status" value="1"/>
</dbReference>
<evidence type="ECO:0000259" key="4">
    <source>
        <dbReference type="PROSITE" id="PS50043"/>
    </source>
</evidence>
<protein>
    <submittedName>
        <fullName evidence="6">LuxR family two component transcriptional regulator</fullName>
    </submittedName>
</protein>
<dbReference type="Gene3D" id="3.40.50.2300">
    <property type="match status" value="1"/>
</dbReference>
<dbReference type="Pfam" id="PF00196">
    <property type="entry name" value="GerE"/>
    <property type="match status" value="1"/>
</dbReference>
<dbReference type="InterPro" id="IPR051015">
    <property type="entry name" value="EvgA-like"/>
</dbReference>
<reference evidence="6 7" key="1">
    <citation type="submission" date="2018-08" db="EMBL/GenBank/DDBJ databases">
        <title>Genomic Encyclopedia of Type Strains, Phase IV (KMG-IV): sequencing the most valuable type-strain genomes for metagenomic binning, comparative biology and taxonomic classification.</title>
        <authorList>
            <person name="Goeker M."/>
        </authorList>
    </citation>
    <scope>NUCLEOTIDE SEQUENCE [LARGE SCALE GENOMIC DNA]</scope>
    <source>
        <strain evidence="6 7">BW863</strain>
    </source>
</reference>
<dbReference type="PANTHER" id="PTHR45566:SF1">
    <property type="entry name" value="HTH-TYPE TRANSCRIPTIONAL REGULATOR YHJB-RELATED"/>
    <property type="match status" value="1"/>
</dbReference>
<keyword evidence="1 3" id="KW-0597">Phosphoprotein</keyword>
<feature type="domain" description="Response regulatory" evidence="5">
    <location>
        <begin position="21"/>
        <end position="138"/>
    </location>
</feature>
<dbReference type="PRINTS" id="PR00038">
    <property type="entry name" value="HTHLUXR"/>
</dbReference>
<dbReference type="PANTHER" id="PTHR45566">
    <property type="entry name" value="HTH-TYPE TRANSCRIPTIONAL REGULATOR YHJB-RELATED"/>
    <property type="match status" value="1"/>
</dbReference>
<dbReference type="RefSeq" id="WP_245411201.1">
    <property type="nucleotide sequence ID" value="NZ_QUMO01000002.1"/>
</dbReference>
<sequence>MLVPDVISAETKRLGQTMLERFLIVDDHPLFREALQNAIHLAFPVAEILEASSIEAAQKILETEENIDLLLLDLTMPGTRGFEGLLALRRQRPRLPVVVVSGLEDSRIVGEALACGVAGFIPKSVRKPELAAAIRNVMNGMVYVPEWYAPDSPSPASEGPSVAARLKTLTPQQLRVLEMLRQGKLNKQIAHELSVGETTVKAHITEIFRKLNVHSRTMAAMQLSKVDFAAVLADAGIADKRPRSASDA</sequence>
<dbReference type="InterPro" id="IPR000792">
    <property type="entry name" value="Tscrpt_reg_LuxR_C"/>
</dbReference>
<name>A0A3D9Z2Y8_9HYPH</name>
<dbReference type="CDD" id="cd17535">
    <property type="entry name" value="REC_NarL-like"/>
    <property type="match status" value="1"/>
</dbReference>
<evidence type="ECO:0000313" key="6">
    <source>
        <dbReference type="EMBL" id="REF87689.1"/>
    </source>
</evidence>
<dbReference type="GO" id="GO:0000160">
    <property type="term" value="P:phosphorelay signal transduction system"/>
    <property type="evidence" value="ECO:0007669"/>
    <property type="project" value="InterPro"/>
</dbReference>
<dbReference type="PROSITE" id="PS50110">
    <property type="entry name" value="RESPONSE_REGULATORY"/>
    <property type="match status" value="1"/>
</dbReference>
<dbReference type="PROSITE" id="PS50043">
    <property type="entry name" value="HTH_LUXR_2"/>
    <property type="match status" value="1"/>
</dbReference>
<dbReference type="Pfam" id="PF00072">
    <property type="entry name" value="Response_reg"/>
    <property type="match status" value="1"/>
</dbReference>
<dbReference type="Proteomes" id="UP000256900">
    <property type="component" value="Unassembled WGS sequence"/>
</dbReference>
<organism evidence="6 7">
    <name type="scientific">Methylovirgula ligni</name>
    <dbReference type="NCBI Taxonomy" id="569860"/>
    <lineage>
        <taxon>Bacteria</taxon>
        <taxon>Pseudomonadati</taxon>
        <taxon>Pseudomonadota</taxon>
        <taxon>Alphaproteobacteria</taxon>
        <taxon>Hyphomicrobiales</taxon>
        <taxon>Beijerinckiaceae</taxon>
        <taxon>Methylovirgula</taxon>
    </lineage>
</organism>
<dbReference type="SUPFAM" id="SSF46894">
    <property type="entry name" value="C-terminal effector domain of the bipartite response regulators"/>
    <property type="match status" value="1"/>
</dbReference>
<feature type="domain" description="HTH luxR-type" evidence="4">
    <location>
        <begin position="162"/>
        <end position="227"/>
    </location>
</feature>
<dbReference type="CDD" id="cd06170">
    <property type="entry name" value="LuxR_C_like"/>
    <property type="match status" value="1"/>
</dbReference>
<evidence type="ECO:0000259" key="5">
    <source>
        <dbReference type="PROSITE" id="PS50110"/>
    </source>
</evidence>
<evidence type="ECO:0000256" key="3">
    <source>
        <dbReference type="PROSITE-ProRule" id="PRU00169"/>
    </source>
</evidence>
<dbReference type="GO" id="GO:0003677">
    <property type="term" value="F:DNA binding"/>
    <property type="evidence" value="ECO:0007669"/>
    <property type="project" value="UniProtKB-KW"/>
</dbReference>
<evidence type="ECO:0000313" key="7">
    <source>
        <dbReference type="Proteomes" id="UP000256900"/>
    </source>
</evidence>
<evidence type="ECO:0000256" key="2">
    <source>
        <dbReference type="ARBA" id="ARBA00023125"/>
    </source>
</evidence>
<dbReference type="SUPFAM" id="SSF52172">
    <property type="entry name" value="CheY-like"/>
    <property type="match status" value="1"/>
</dbReference>
<dbReference type="EMBL" id="QUMO01000002">
    <property type="protein sequence ID" value="REF87689.1"/>
    <property type="molecule type" value="Genomic_DNA"/>
</dbReference>
<dbReference type="SMART" id="SM00448">
    <property type="entry name" value="REC"/>
    <property type="match status" value="1"/>
</dbReference>
<feature type="modified residue" description="4-aspartylphosphate" evidence="3">
    <location>
        <position position="73"/>
    </location>
</feature>
<dbReference type="InterPro" id="IPR001789">
    <property type="entry name" value="Sig_transdc_resp-reg_receiver"/>
</dbReference>